<name>A0A517T676_9PLAN</name>
<reference evidence="1 2" key="1">
    <citation type="submission" date="2019-02" db="EMBL/GenBank/DDBJ databases">
        <title>Deep-cultivation of Planctomycetes and their phenomic and genomic characterization uncovers novel biology.</title>
        <authorList>
            <person name="Wiegand S."/>
            <person name="Jogler M."/>
            <person name="Boedeker C."/>
            <person name="Pinto D."/>
            <person name="Vollmers J."/>
            <person name="Rivas-Marin E."/>
            <person name="Kohn T."/>
            <person name="Peeters S.H."/>
            <person name="Heuer A."/>
            <person name="Rast P."/>
            <person name="Oberbeckmann S."/>
            <person name="Bunk B."/>
            <person name="Jeske O."/>
            <person name="Meyerdierks A."/>
            <person name="Storesund J.E."/>
            <person name="Kallscheuer N."/>
            <person name="Luecker S."/>
            <person name="Lage O.M."/>
            <person name="Pohl T."/>
            <person name="Merkel B.J."/>
            <person name="Hornburger P."/>
            <person name="Mueller R.-W."/>
            <person name="Bruemmer F."/>
            <person name="Labrenz M."/>
            <person name="Spormann A.M."/>
            <person name="Op den Camp H."/>
            <person name="Overmann J."/>
            <person name="Amann R."/>
            <person name="Jetten M.S.M."/>
            <person name="Mascher T."/>
            <person name="Medema M.H."/>
            <person name="Devos D.P."/>
            <person name="Kaster A.-K."/>
            <person name="Ovreas L."/>
            <person name="Rohde M."/>
            <person name="Galperin M.Y."/>
            <person name="Jogler C."/>
        </authorList>
    </citation>
    <scope>NUCLEOTIDE SEQUENCE [LARGE SCALE GENOMIC DNA]</scope>
    <source>
        <strain evidence="1 2">V22</strain>
    </source>
</reference>
<keyword evidence="2" id="KW-1185">Reference proteome</keyword>
<evidence type="ECO:0000313" key="1">
    <source>
        <dbReference type="EMBL" id="QDT63870.1"/>
    </source>
</evidence>
<proteinExistence type="predicted"/>
<dbReference type="RefSeq" id="WP_145260524.1">
    <property type="nucleotide sequence ID" value="NZ_CP036316.1"/>
</dbReference>
<sequence length="176" mass="19423">MYDAWANAQSAAWQAAMRCLSRSRLPSHITLGFEMFLSNKLIVTFSLMALAVLAGCGKSDGIELATVRGKVTLSGEPVAGLNVIFQPEQGRPSYGRTSETGEFYMRYARGRDGVLVGESRIYFDPFSLEGEPKTPMNPNPPKIDATMIGKIPQEYFKVFRTETVKSGDNVFEIAIQ</sequence>
<dbReference type="Proteomes" id="UP000319976">
    <property type="component" value="Chromosome"/>
</dbReference>
<evidence type="ECO:0008006" key="3">
    <source>
        <dbReference type="Google" id="ProtNLM"/>
    </source>
</evidence>
<dbReference type="KEGG" id="chya:V22_10960"/>
<protein>
    <recommendedName>
        <fullName evidence="3">Nickel uptake substrate-specific transmembrane region</fullName>
    </recommendedName>
</protein>
<dbReference type="EMBL" id="CP036316">
    <property type="protein sequence ID" value="QDT63870.1"/>
    <property type="molecule type" value="Genomic_DNA"/>
</dbReference>
<organism evidence="1 2">
    <name type="scientific">Calycomorphotria hydatis</name>
    <dbReference type="NCBI Taxonomy" id="2528027"/>
    <lineage>
        <taxon>Bacteria</taxon>
        <taxon>Pseudomonadati</taxon>
        <taxon>Planctomycetota</taxon>
        <taxon>Planctomycetia</taxon>
        <taxon>Planctomycetales</taxon>
        <taxon>Planctomycetaceae</taxon>
        <taxon>Calycomorphotria</taxon>
    </lineage>
</organism>
<dbReference type="AlphaFoldDB" id="A0A517T676"/>
<evidence type="ECO:0000313" key="2">
    <source>
        <dbReference type="Proteomes" id="UP000319976"/>
    </source>
</evidence>
<gene>
    <name evidence="1" type="ORF">V22_10960</name>
</gene>
<accession>A0A517T676</accession>